<proteinExistence type="inferred from homology"/>
<evidence type="ECO:0000256" key="3">
    <source>
        <dbReference type="ARBA" id="ARBA00022763"/>
    </source>
</evidence>
<dbReference type="FunFam" id="3.30.230.10:FF:000013">
    <property type="entry name" value="DNA mismatch repair endonuclease MutL"/>
    <property type="match status" value="1"/>
</dbReference>
<protein>
    <recommendedName>
        <fullName evidence="2 5">DNA mismatch repair protein MutL</fullName>
    </recommendedName>
</protein>
<dbReference type="GO" id="GO:0030983">
    <property type="term" value="F:mismatched DNA binding"/>
    <property type="evidence" value="ECO:0007669"/>
    <property type="project" value="InterPro"/>
</dbReference>
<dbReference type="HAMAP" id="MF_00149">
    <property type="entry name" value="DNA_mis_repair"/>
    <property type="match status" value="1"/>
</dbReference>
<dbReference type="SUPFAM" id="SSF55874">
    <property type="entry name" value="ATPase domain of HSP90 chaperone/DNA topoisomerase II/histidine kinase"/>
    <property type="match status" value="1"/>
</dbReference>
<dbReference type="InterPro" id="IPR037198">
    <property type="entry name" value="MutL_C_sf"/>
</dbReference>
<gene>
    <name evidence="5 8" type="primary">mutL</name>
    <name evidence="8" type="ORF">ABB25_07305</name>
</gene>
<dbReference type="InterPro" id="IPR042120">
    <property type="entry name" value="MutL_C_dimsub"/>
</dbReference>
<organism evidence="8 9">
    <name type="scientific">Stenotrophomonas koreensis</name>
    <dbReference type="NCBI Taxonomy" id="266128"/>
    <lineage>
        <taxon>Bacteria</taxon>
        <taxon>Pseudomonadati</taxon>
        <taxon>Pseudomonadota</taxon>
        <taxon>Gammaproteobacteria</taxon>
        <taxon>Lysobacterales</taxon>
        <taxon>Lysobacteraceae</taxon>
        <taxon>Stenotrophomonas</taxon>
    </lineage>
</organism>
<dbReference type="GO" id="GO:0140664">
    <property type="term" value="F:ATP-dependent DNA damage sensor activity"/>
    <property type="evidence" value="ECO:0007669"/>
    <property type="project" value="InterPro"/>
</dbReference>
<dbReference type="InterPro" id="IPR014762">
    <property type="entry name" value="DNA_mismatch_repair_CS"/>
</dbReference>
<dbReference type="Gene3D" id="3.30.1540.20">
    <property type="entry name" value="MutL, C-terminal domain, dimerisation subdomain"/>
    <property type="match status" value="1"/>
</dbReference>
<keyword evidence="9" id="KW-1185">Reference proteome</keyword>
<evidence type="ECO:0000256" key="1">
    <source>
        <dbReference type="ARBA" id="ARBA00006082"/>
    </source>
</evidence>
<evidence type="ECO:0000313" key="9">
    <source>
        <dbReference type="Proteomes" id="UP000051254"/>
    </source>
</evidence>
<dbReference type="Pfam" id="PF01119">
    <property type="entry name" value="DNA_mis_repair"/>
    <property type="match status" value="1"/>
</dbReference>
<feature type="domain" description="MutL C-terminal dimerisation" evidence="6">
    <location>
        <begin position="435"/>
        <end position="578"/>
    </location>
</feature>
<reference evidence="8 9" key="1">
    <citation type="submission" date="2015-05" db="EMBL/GenBank/DDBJ databases">
        <title>Genome sequencing and analysis of members of genus Stenotrophomonas.</title>
        <authorList>
            <person name="Patil P.P."/>
            <person name="Midha S."/>
            <person name="Patil P.B."/>
        </authorList>
    </citation>
    <scope>NUCLEOTIDE SEQUENCE [LARGE SCALE GENOMIC DNA]</scope>
    <source>
        <strain evidence="8 9">DSM 17805</strain>
    </source>
</reference>
<dbReference type="SMART" id="SM01340">
    <property type="entry name" value="DNA_mis_repair"/>
    <property type="match status" value="1"/>
</dbReference>
<keyword evidence="3 5" id="KW-0227">DNA damage</keyword>
<dbReference type="PROSITE" id="PS00058">
    <property type="entry name" value="DNA_MISMATCH_REPAIR_1"/>
    <property type="match status" value="1"/>
</dbReference>
<feature type="domain" description="DNA mismatch repair protein S5" evidence="7">
    <location>
        <begin position="209"/>
        <end position="327"/>
    </location>
</feature>
<dbReference type="SUPFAM" id="SSF54211">
    <property type="entry name" value="Ribosomal protein S5 domain 2-like"/>
    <property type="match status" value="1"/>
</dbReference>
<dbReference type="OrthoDB" id="9763467at2"/>
<dbReference type="SUPFAM" id="SSF118116">
    <property type="entry name" value="DNA mismatch repair protein MutL"/>
    <property type="match status" value="1"/>
</dbReference>
<dbReference type="InterPro" id="IPR014721">
    <property type="entry name" value="Ribsml_uS5_D2-typ_fold_subgr"/>
</dbReference>
<dbReference type="Pfam" id="PF13589">
    <property type="entry name" value="HATPase_c_3"/>
    <property type="match status" value="1"/>
</dbReference>
<dbReference type="CDD" id="cd03482">
    <property type="entry name" value="MutL_Trans_MutL"/>
    <property type="match status" value="1"/>
</dbReference>
<dbReference type="InterPro" id="IPR042121">
    <property type="entry name" value="MutL_C_regsub"/>
</dbReference>
<evidence type="ECO:0000256" key="2">
    <source>
        <dbReference type="ARBA" id="ARBA00021975"/>
    </source>
</evidence>
<dbReference type="Pfam" id="PF08676">
    <property type="entry name" value="MutL_C"/>
    <property type="match status" value="1"/>
</dbReference>
<dbReference type="Gene3D" id="3.30.1370.100">
    <property type="entry name" value="MutL, C-terminal domain, regulatory subdomain"/>
    <property type="match status" value="1"/>
</dbReference>
<evidence type="ECO:0000259" key="6">
    <source>
        <dbReference type="SMART" id="SM00853"/>
    </source>
</evidence>
<dbReference type="Gene3D" id="3.30.565.10">
    <property type="entry name" value="Histidine kinase-like ATPase, C-terminal domain"/>
    <property type="match status" value="1"/>
</dbReference>
<comment type="caution">
    <text evidence="8">The sequence shown here is derived from an EMBL/GenBank/DDBJ whole genome shotgun (WGS) entry which is preliminary data.</text>
</comment>
<dbReference type="NCBIfam" id="TIGR00585">
    <property type="entry name" value="mutl"/>
    <property type="match status" value="1"/>
</dbReference>
<dbReference type="SMART" id="SM00853">
    <property type="entry name" value="MutL_C"/>
    <property type="match status" value="1"/>
</dbReference>
<dbReference type="PANTHER" id="PTHR10073">
    <property type="entry name" value="DNA MISMATCH REPAIR PROTEIN MLH, PMS, MUTL"/>
    <property type="match status" value="1"/>
</dbReference>
<keyword evidence="4 5" id="KW-0234">DNA repair</keyword>
<dbReference type="InterPro" id="IPR020568">
    <property type="entry name" value="Ribosomal_Su5_D2-typ_SF"/>
</dbReference>
<dbReference type="RefSeq" id="WP_057665438.1">
    <property type="nucleotide sequence ID" value="NZ_LDJH01000012.1"/>
</dbReference>
<evidence type="ECO:0000259" key="7">
    <source>
        <dbReference type="SMART" id="SM01340"/>
    </source>
</evidence>
<dbReference type="GO" id="GO:0005524">
    <property type="term" value="F:ATP binding"/>
    <property type="evidence" value="ECO:0007669"/>
    <property type="project" value="InterPro"/>
</dbReference>
<dbReference type="GO" id="GO:0016887">
    <property type="term" value="F:ATP hydrolysis activity"/>
    <property type="evidence" value="ECO:0007669"/>
    <property type="project" value="InterPro"/>
</dbReference>
<dbReference type="STRING" id="266128.ABB25_07305"/>
<sequence>MSIRPLPEILINQIAAGEVVERPASVVKELVENAIDAGASRIDIDLEEGGARLIRIRDNGCGIVADELPLAISRHATSKIASLDDLEAVATLGFRGEALPSIASVSRFTLASRRHDAEHGAALQVDGGRVGELAPRAHAPGTTVEVRDLFYNVPARRKFMRAERTELGHIEEWLRSLALARPDVELRISHNGKPSRRYQPGELYSELRLEQTLGEDFAGQCLRVDHAAAGLRLHGWIALPQYSRASTDQQYFYVNGRAVRDRSVAHAVKLAYADVLFHGRHPAYVLFLELDPTRVDVNVHPAKHEVRFRDARLVHDFVYRTLKDALAQTRAGISGEQLAARGTYDQQSPGVAPAAMPGAGFALARGPAAAVTGGPASWAPRQSPLGLQVADATSAYAALYAQPSPAADAGALTADFQPGLPPASGDGQVPPLGFAIAQLHGIYILSECADGLIVVDMHAAHERIGYERLKSAHDSMGLAAQPLLVPLTLALGEREAETAEREQATLAALGFEVTRAGPGTVLVRSVPALLAHAEPDALLRDVIADLREHGHSRRVDSARDELLATMACHGAVRANRRLGIAEMNALLRDMEATERSGQCNHGRPTWARFTLAQIDRWFLRGR</sequence>
<dbReference type="InterPro" id="IPR014790">
    <property type="entry name" value="MutL_C"/>
</dbReference>
<comment type="function">
    <text evidence="5">This protein is involved in the repair of mismatches in DNA. It is required for dam-dependent methyl-directed DNA mismatch repair. May act as a 'molecular matchmaker', a protein that promotes the formation of a stable complex between two or more DNA-binding proteins in an ATP-dependent manner without itself being part of a final effector complex.</text>
</comment>
<dbReference type="InterPro" id="IPR013507">
    <property type="entry name" value="DNA_mismatch_S5_2-like"/>
</dbReference>
<evidence type="ECO:0000256" key="5">
    <source>
        <dbReference type="HAMAP-Rule" id="MF_00149"/>
    </source>
</evidence>
<dbReference type="InterPro" id="IPR020667">
    <property type="entry name" value="DNA_mismatch_repair_MutL"/>
</dbReference>
<dbReference type="PANTHER" id="PTHR10073:SF12">
    <property type="entry name" value="DNA MISMATCH REPAIR PROTEIN MLH1"/>
    <property type="match status" value="1"/>
</dbReference>
<dbReference type="FunFam" id="3.30.565.10:FF:000003">
    <property type="entry name" value="DNA mismatch repair endonuclease MutL"/>
    <property type="match status" value="1"/>
</dbReference>
<dbReference type="InterPro" id="IPR036890">
    <property type="entry name" value="HATPase_C_sf"/>
</dbReference>
<dbReference type="PATRIC" id="fig|266128.3.peg.332"/>
<dbReference type="Proteomes" id="UP000051254">
    <property type="component" value="Unassembled WGS sequence"/>
</dbReference>
<dbReference type="NCBIfam" id="NF000949">
    <property type="entry name" value="PRK00095.1-2"/>
    <property type="match status" value="1"/>
</dbReference>
<dbReference type="EMBL" id="LDJH01000012">
    <property type="protein sequence ID" value="KRG58100.1"/>
    <property type="molecule type" value="Genomic_DNA"/>
</dbReference>
<evidence type="ECO:0000313" key="8">
    <source>
        <dbReference type="EMBL" id="KRG58100.1"/>
    </source>
</evidence>
<comment type="similarity">
    <text evidence="1 5">Belongs to the DNA mismatch repair MutL/HexB family.</text>
</comment>
<dbReference type="Gene3D" id="3.30.230.10">
    <property type="match status" value="1"/>
</dbReference>
<dbReference type="AlphaFoldDB" id="A0A0R0BXI2"/>
<dbReference type="GO" id="GO:0006298">
    <property type="term" value="P:mismatch repair"/>
    <property type="evidence" value="ECO:0007669"/>
    <property type="project" value="UniProtKB-UniRule"/>
</dbReference>
<dbReference type="GO" id="GO:0032300">
    <property type="term" value="C:mismatch repair complex"/>
    <property type="evidence" value="ECO:0007669"/>
    <property type="project" value="InterPro"/>
</dbReference>
<accession>A0A0R0BXI2</accession>
<dbReference type="CDD" id="cd16926">
    <property type="entry name" value="HATPase_MutL-MLH-PMS-like"/>
    <property type="match status" value="1"/>
</dbReference>
<dbReference type="InterPro" id="IPR038973">
    <property type="entry name" value="MutL/Mlh/Pms-like"/>
</dbReference>
<dbReference type="InterPro" id="IPR002099">
    <property type="entry name" value="MutL/Mlh/PMS"/>
</dbReference>
<evidence type="ECO:0000256" key="4">
    <source>
        <dbReference type="ARBA" id="ARBA00023204"/>
    </source>
</evidence>
<name>A0A0R0BXI2_9GAMM</name>